<keyword evidence="2" id="KW-1185">Reference proteome</keyword>
<dbReference type="Proteomes" id="UP001301869">
    <property type="component" value="Chromosome"/>
</dbReference>
<name>A0ABY9YYT4_9GAMM</name>
<organism evidence="1 2">
    <name type="scientific">Halomonas piscis</name>
    <dbReference type="NCBI Taxonomy" id="3031727"/>
    <lineage>
        <taxon>Bacteria</taxon>
        <taxon>Pseudomonadati</taxon>
        <taxon>Pseudomonadota</taxon>
        <taxon>Gammaproteobacteria</taxon>
        <taxon>Oceanospirillales</taxon>
        <taxon>Halomonadaceae</taxon>
        <taxon>Halomonas</taxon>
    </lineage>
</organism>
<dbReference type="EMBL" id="CP119391">
    <property type="protein sequence ID" value="WNK20028.1"/>
    <property type="molecule type" value="Genomic_DNA"/>
</dbReference>
<protein>
    <submittedName>
        <fullName evidence="1">DUF1850 domain-containing protein</fullName>
    </submittedName>
</protein>
<gene>
    <name evidence="1" type="ORF">P1P91_14590</name>
</gene>
<accession>A0ABY9YYT4</accession>
<reference evidence="1 2" key="1">
    <citation type="submission" date="2023-03" db="EMBL/GenBank/DDBJ databases">
        <title>Halomonas sp. nov., isolated from Korean tranditional fermented seafood 'Jeotgal'.</title>
        <authorList>
            <person name="Kim B."/>
            <person name="Shin N.-R."/>
        </authorList>
    </citation>
    <scope>NUCLEOTIDE SEQUENCE [LARGE SCALE GENOMIC DNA]</scope>
    <source>
        <strain evidence="1 2">SG2L-4</strain>
    </source>
</reference>
<dbReference type="InterPro" id="IPR015001">
    <property type="entry name" value="DUF1850"/>
</dbReference>
<sequence>MAPRVTPGTVGVSLVAAAAMAAALAWPLPWLAVHKGGELRYAFPGGEGARFTLRWRHSVEKEDWEEWFRVRGDGAIVLTGTRFKTFGAGVPAAAGKTTRLDDGWVVMTGIDRAVSPLAVQAAAAERYRMRYQLGPLEPTFALSRAEPPPILTFSVQREPLWRVLPALVRPWRLAYSFERETGAERP</sequence>
<proteinExistence type="predicted"/>
<evidence type="ECO:0000313" key="2">
    <source>
        <dbReference type="Proteomes" id="UP001301869"/>
    </source>
</evidence>
<dbReference type="RefSeq" id="WP_311883551.1">
    <property type="nucleotide sequence ID" value="NZ_CP119391.1"/>
</dbReference>
<evidence type="ECO:0000313" key="1">
    <source>
        <dbReference type="EMBL" id="WNK20028.1"/>
    </source>
</evidence>
<dbReference type="Pfam" id="PF08905">
    <property type="entry name" value="DUF1850"/>
    <property type="match status" value="1"/>
</dbReference>